<dbReference type="EMBL" id="GBXM01018848">
    <property type="protein sequence ID" value="JAH89729.1"/>
    <property type="molecule type" value="Transcribed_RNA"/>
</dbReference>
<proteinExistence type="predicted"/>
<reference evidence="1" key="2">
    <citation type="journal article" date="2015" name="Fish Shellfish Immunol.">
        <title>Early steps in the European eel (Anguilla anguilla)-Vibrio vulnificus interaction in the gills: Role of the RtxA13 toxin.</title>
        <authorList>
            <person name="Callol A."/>
            <person name="Pajuelo D."/>
            <person name="Ebbesson L."/>
            <person name="Teles M."/>
            <person name="MacKenzie S."/>
            <person name="Amaro C."/>
        </authorList>
    </citation>
    <scope>NUCLEOTIDE SEQUENCE</scope>
</reference>
<sequence length="82" mass="9773">MCKSYHFTTKIIKMAFSEFNSYIFKCIHSQKFTKCQKTLLKSVQYYMHQFSIHGQKRFPLLPLEGTKVFTHASATSHWLVRH</sequence>
<name>A0A0E9WH83_ANGAN</name>
<dbReference type="AlphaFoldDB" id="A0A0E9WH83"/>
<reference evidence="1" key="1">
    <citation type="submission" date="2014-11" db="EMBL/GenBank/DDBJ databases">
        <authorList>
            <person name="Amaro Gonzalez C."/>
        </authorList>
    </citation>
    <scope>NUCLEOTIDE SEQUENCE</scope>
</reference>
<evidence type="ECO:0000313" key="1">
    <source>
        <dbReference type="EMBL" id="JAH89729.1"/>
    </source>
</evidence>
<organism evidence="1">
    <name type="scientific">Anguilla anguilla</name>
    <name type="common">European freshwater eel</name>
    <name type="synonym">Muraena anguilla</name>
    <dbReference type="NCBI Taxonomy" id="7936"/>
    <lineage>
        <taxon>Eukaryota</taxon>
        <taxon>Metazoa</taxon>
        <taxon>Chordata</taxon>
        <taxon>Craniata</taxon>
        <taxon>Vertebrata</taxon>
        <taxon>Euteleostomi</taxon>
        <taxon>Actinopterygii</taxon>
        <taxon>Neopterygii</taxon>
        <taxon>Teleostei</taxon>
        <taxon>Anguilliformes</taxon>
        <taxon>Anguillidae</taxon>
        <taxon>Anguilla</taxon>
    </lineage>
</organism>
<protein>
    <submittedName>
        <fullName evidence="1">Uncharacterized protein</fullName>
    </submittedName>
</protein>
<accession>A0A0E9WH83</accession>